<accession>A0AAP0IDU1</accession>
<feature type="compositionally biased region" description="Basic and acidic residues" evidence="1">
    <location>
        <begin position="93"/>
        <end position="103"/>
    </location>
</feature>
<evidence type="ECO:0000313" key="3">
    <source>
        <dbReference type="Proteomes" id="UP001419268"/>
    </source>
</evidence>
<feature type="region of interest" description="Disordered" evidence="1">
    <location>
        <begin position="64"/>
        <end position="142"/>
    </location>
</feature>
<sequence length="339" mass="39300">MGSGQWAVGSWRSKKALQLPEYPNQEDLESVLKTIEAFPPIASPAARDYYSRLKIKEDPLIMESIKFQREREQSKKERREKRRERKEKKREKTVKASIEENYHGQKKRQKIEEHYADFRGGSQKNIEDEVENMERSGLSEEHGQPAYVLNLCDSSDSTQSSSKKQKLTLHDSKYRQRIVIRFRLPSLKSKGLEALPYGEQHCSTSRSVDIIPQDEDYVDSGTQKENFCSERIETADHDVVEPAATSNCKGSESSDRDAQLRKLIDSWVPPPFRIERSDCDDLEWLFSARHRVEVKRERAIDSALHKSCTKFLDGSFNCWPRAQYLAESDVYALPYTVPF</sequence>
<dbReference type="AlphaFoldDB" id="A0AAP0IDU1"/>
<feature type="compositionally biased region" description="Basic and acidic residues" evidence="1">
    <location>
        <begin position="66"/>
        <end position="77"/>
    </location>
</feature>
<dbReference type="EMBL" id="JBBNAG010000008">
    <property type="protein sequence ID" value="KAK9113268.1"/>
    <property type="molecule type" value="Genomic_DNA"/>
</dbReference>
<gene>
    <name evidence="2" type="ORF">Scep_020787</name>
</gene>
<evidence type="ECO:0000313" key="2">
    <source>
        <dbReference type="EMBL" id="KAK9113268.1"/>
    </source>
</evidence>
<dbReference type="Proteomes" id="UP001419268">
    <property type="component" value="Unassembled WGS sequence"/>
</dbReference>
<keyword evidence="3" id="KW-1185">Reference proteome</keyword>
<reference evidence="2 3" key="1">
    <citation type="submission" date="2024-01" db="EMBL/GenBank/DDBJ databases">
        <title>Genome assemblies of Stephania.</title>
        <authorList>
            <person name="Yang L."/>
        </authorList>
    </citation>
    <scope>NUCLEOTIDE SEQUENCE [LARGE SCALE GENOMIC DNA]</scope>
    <source>
        <strain evidence="2">JXDWG</strain>
        <tissue evidence="2">Leaf</tissue>
    </source>
</reference>
<dbReference type="PANTHER" id="PTHR34660:SF7">
    <property type="entry name" value="DNA LIGASE-LIKE PROTEIN"/>
    <property type="match status" value="1"/>
</dbReference>
<name>A0AAP0IDU1_9MAGN</name>
<dbReference type="PANTHER" id="PTHR34660">
    <property type="entry name" value="MYB-LIKE PROTEIN X"/>
    <property type="match status" value="1"/>
</dbReference>
<evidence type="ECO:0000256" key="1">
    <source>
        <dbReference type="SAM" id="MobiDB-lite"/>
    </source>
</evidence>
<feature type="compositionally biased region" description="Basic residues" evidence="1">
    <location>
        <begin position="78"/>
        <end position="92"/>
    </location>
</feature>
<organism evidence="2 3">
    <name type="scientific">Stephania cephalantha</name>
    <dbReference type="NCBI Taxonomy" id="152367"/>
    <lineage>
        <taxon>Eukaryota</taxon>
        <taxon>Viridiplantae</taxon>
        <taxon>Streptophyta</taxon>
        <taxon>Embryophyta</taxon>
        <taxon>Tracheophyta</taxon>
        <taxon>Spermatophyta</taxon>
        <taxon>Magnoliopsida</taxon>
        <taxon>Ranunculales</taxon>
        <taxon>Menispermaceae</taxon>
        <taxon>Menispermoideae</taxon>
        <taxon>Cissampelideae</taxon>
        <taxon>Stephania</taxon>
    </lineage>
</organism>
<comment type="caution">
    <text evidence="2">The sequence shown here is derived from an EMBL/GenBank/DDBJ whole genome shotgun (WGS) entry which is preliminary data.</text>
</comment>
<protein>
    <submittedName>
        <fullName evidence="2">Uncharacterized protein</fullName>
    </submittedName>
</protein>
<feature type="compositionally biased region" description="Basic and acidic residues" evidence="1">
    <location>
        <begin position="132"/>
        <end position="142"/>
    </location>
</feature>
<proteinExistence type="predicted"/>